<reference evidence="3 4" key="1">
    <citation type="submission" date="2020-07" db="EMBL/GenBank/DDBJ databases">
        <title>Sequencing the genomes of 1000 actinobacteria strains.</title>
        <authorList>
            <person name="Klenk H.-P."/>
        </authorList>
    </citation>
    <scope>NUCLEOTIDE SEQUENCE [LARGE SCALE GENOMIC DNA]</scope>
    <source>
        <strain evidence="3 4">DSM 40398</strain>
    </source>
</reference>
<gene>
    <name evidence="3" type="ORF">BJY14_004730</name>
</gene>
<evidence type="ECO:0000256" key="1">
    <source>
        <dbReference type="ARBA" id="ARBA00008791"/>
    </source>
</evidence>
<feature type="domain" description="UspA" evidence="2">
    <location>
        <begin position="8"/>
        <end position="142"/>
    </location>
</feature>
<evidence type="ECO:0000313" key="4">
    <source>
        <dbReference type="Proteomes" id="UP000529783"/>
    </source>
</evidence>
<dbReference type="Gene3D" id="3.40.50.620">
    <property type="entry name" value="HUPs"/>
    <property type="match status" value="2"/>
</dbReference>
<sequence>MGDQNEMRSVFVGYDGSPAAEQALQWGAAEARLRGLALTVCHVWHWPYPMRPPDKDTLEILRSEGAIVADEGVRKARAFAGDLEVRWCLEQGSAAAAFLKASRGAVVVVLGSRGHGGFEGLPVGSTAVQVASHASCPVVVVRSPTRLDGGRIVVGVDGSPAGDAALGFAVEEAALHHDPVTAVCGWWDPAALPGPDRVPFIDTQAVRHEAIARFERAVAPWRTERPEVLIETKFILDAPRRALVSASHGAALLVVGVRGIGSLPQMLLGPVPQVALHEARCPVAVVPAPEPGR</sequence>
<dbReference type="SUPFAM" id="SSF52402">
    <property type="entry name" value="Adenine nucleotide alpha hydrolases-like"/>
    <property type="match status" value="2"/>
</dbReference>
<dbReference type="RefSeq" id="WP_179845605.1">
    <property type="nucleotide sequence ID" value="NZ_JACCBA010000001.1"/>
</dbReference>
<proteinExistence type="inferred from homology"/>
<protein>
    <submittedName>
        <fullName evidence="3">Nucleotide-binding universal stress UspA family protein</fullName>
    </submittedName>
</protein>
<accession>A0A7Y9EJF2</accession>
<dbReference type="Proteomes" id="UP000529783">
    <property type="component" value="Unassembled WGS sequence"/>
</dbReference>
<dbReference type="PRINTS" id="PR01438">
    <property type="entry name" value="UNVRSLSTRESS"/>
</dbReference>
<dbReference type="AlphaFoldDB" id="A0A7Y9EJF2"/>
<comment type="similarity">
    <text evidence="1">Belongs to the universal stress protein A family.</text>
</comment>
<dbReference type="InterPro" id="IPR006015">
    <property type="entry name" value="Universal_stress_UspA"/>
</dbReference>
<dbReference type="Pfam" id="PF00582">
    <property type="entry name" value="Usp"/>
    <property type="match status" value="2"/>
</dbReference>
<dbReference type="EMBL" id="JACCBA010000001">
    <property type="protein sequence ID" value="NYD48747.1"/>
    <property type="molecule type" value="Genomic_DNA"/>
</dbReference>
<dbReference type="PANTHER" id="PTHR46268:SF6">
    <property type="entry name" value="UNIVERSAL STRESS PROTEIN UP12"/>
    <property type="match status" value="1"/>
</dbReference>
<keyword evidence="4" id="KW-1185">Reference proteome</keyword>
<name>A0A7Y9EJF2_9ACTN</name>
<evidence type="ECO:0000259" key="2">
    <source>
        <dbReference type="Pfam" id="PF00582"/>
    </source>
</evidence>
<feature type="domain" description="UspA" evidence="2">
    <location>
        <begin position="151"/>
        <end position="287"/>
    </location>
</feature>
<dbReference type="InterPro" id="IPR014729">
    <property type="entry name" value="Rossmann-like_a/b/a_fold"/>
</dbReference>
<organism evidence="3 4">
    <name type="scientific">Actinomadura luteofluorescens</name>
    <dbReference type="NCBI Taxonomy" id="46163"/>
    <lineage>
        <taxon>Bacteria</taxon>
        <taxon>Bacillati</taxon>
        <taxon>Actinomycetota</taxon>
        <taxon>Actinomycetes</taxon>
        <taxon>Streptosporangiales</taxon>
        <taxon>Thermomonosporaceae</taxon>
        <taxon>Actinomadura</taxon>
    </lineage>
</organism>
<evidence type="ECO:0000313" key="3">
    <source>
        <dbReference type="EMBL" id="NYD48747.1"/>
    </source>
</evidence>
<comment type="caution">
    <text evidence="3">The sequence shown here is derived from an EMBL/GenBank/DDBJ whole genome shotgun (WGS) entry which is preliminary data.</text>
</comment>
<dbReference type="InterPro" id="IPR006016">
    <property type="entry name" value="UspA"/>
</dbReference>
<dbReference type="PANTHER" id="PTHR46268">
    <property type="entry name" value="STRESS RESPONSE PROTEIN NHAX"/>
    <property type="match status" value="1"/>
</dbReference>